<dbReference type="Proteomes" id="UP001059596">
    <property type="component" value="Unassembled WGS sequence"/>
</dbReference>
<comment type="caution">
    <text evidence="1">The sequence shown here is derived from an EMBL/GenBank/DDBJ whole genome shotgun (WGS) entry which is preliminary data.</text>
</comment>
<dbReference type="AlphaFoldDB" id="A0A9P9YHY4"/>
<evidence type="ECO:0000313" key="2">
    <source>
        <dbReference type="Proteomes" id="UP001059596"/>
    </source>
</evidence>
<keyword evidence="2" id="KW-1185">Reference proteome</keyword>
<gene>
    <name evidence="1" type="ORF">M5D96_009857</name>
</gene>
<evidence type="ECO:0000313" key="1">
    <source>
        <dbReference type="EMBL" id="KAI8037110.1"/>
    </source>
</evidence>
<organism evidence="1 2">
    <name type="scientific">Drosophila gunungcola</name>
    <name type="common">fruit fly</name>
    <dbReference type="NCBI Taxonomy" id="103775"/>
    <lineage>
        <taxon>Eukaryota</taxon>
        <taxon>Metazoa</taxon>
        <taxon>Ecdysozoa</taxon>
        <taxon>Arthropoda</taxon>
        <taxon>Hexapoda</taxon>
        <taxon>Insecta</taxon>
        <taxon>Pterygota</taxon>
        <taxon>Neoptera</taxon>
        <taxon>Endopterygota</taxon>
        <taxon>Diptera</taxon>
        <taxon>Brachycera</taxon>
        <taxon>Muscomorpha</taxon>
        <taxon>Ephydroidea</taxon>
        <taxon>Drosophilidae</taxon>
        <taxon>Drosophila</taxon>
        <taxon>Sophophora</taxon>
    </lineage>
</organism>
<sequence length="81" mass="9528">MQDWEVCSCSRVAEYNFLNNKNSFVFDKQKRAGGEWPVIYKNRQANKQIDGWIEGRSRLSAHTKIQHDLMLTLHICPTWST</sequence>
<reference evidence="1" key="1">
    <citation type="journal article" date="2023" name="Genome Biol. Evol.">
        <title>Long-read-based Genome Assembly of Drosophila gunungcola Reveals Fewer Chemosensory Genes in Flower-breeding Species.</title>
        <authorList>
            <person name="Negi A."/>
            <person name="Liao B.Y."/>
            <person name="Yeh S.D."/>
        </authorList>
    </citation>
    <scope>NUCLEOTIDE SEQUENCE</scope>
    <source>
        <strain evidence="1">Sukarami</strain>
    </source>
</reference>
<name>A0A9P9YHY4_9MUSC</name>
<dbReference type="EMBL" id="JAMKOV010000013">
    <property type="protein sequence ID" value="KAI8037110.1"/>
    <property type="molecule type" value="Genomic_DNA"/>
</dbReference>
<proteinExistence type="predicted"/>
<protein>
    <submittedName>
        <fullName evidence="1">Uncharacterized protein</fullName>
    </submittedName>
</protein>
<accession>A0A9P9YHY4</accession>